<dbReference type="OrthoDB" id="63271at2"/>
<dbReference type="PANTHER" id="PTHR30007:SF1">
    <property type="entry name" value="BLR1914 PROTEIN"/>
    <property type="match status" value="1"/>
</dbReference>
<evidence type="ECO:0000313" key="2">
    <source>
        <dbReference type="EMBL" id="RTR25382.1"/>
    </source>
</evidence>
<reference evidence="2 3" key="1">
    <citation type="submission" date="2018-12" db="EMBL/GenBank/DDBJ databases">
        <title>Deinococcus radiophilus ATCC 27603 genome sequencing and assembly.</title>
        <authorList>
            <person name="Maclea K.S."/>
            <person name="Maynard C.R."/>
        </authorList>
    </citation>
    <scope>NUCLEOTIDE SEQUENCE [LARGE SCALE GENOMIC DNA]</scope>
    <source>
        <strain evidence="2 3">ATCC 27603</strain>
    </source>
</reference>
<name>A0A3S0JMY5_9DEIO</name>
<dbReference type="Pfam" id="PF13586">
    <property type="entry name" value="DDE_Tnp_1_2"/>
    <property type="match status" value="1"/>
</dbReference>
<accession>A0A3S0JMY5</accession>
<organism evidence="2 3">
    <name type="scientific">Deinococcus radiophilus</name>
    <dbReference type="NCBI Taxonomy" id="32062"/>
    <lineage>
        <taxon>Bacteria</taxon>
        <taxon>Thermotogati</taxon>
        <taxon>Deinococcota</taxon>
        <taxon>Deinococci</taxon>
        <taxon>Deinococcales</taxon>
        <taxon>Deinococcaceae</taxon>
        <taxon>Deinococcus</taxon>
    </lineage>
</organism>
<protein>
    <recommendedName>
        <fullName evidence="1">Transposase DDE domain-containing protein</fullName>
    </recommendedName>
</protein>
<feature type="domain" description="Transposase DDE" evidence="1">
    <location>
        <begin position="83"/>
        <end position="165"/>
    </location>
</feature>
<proteinExistence type="predicted"/>
<dbReference type="Proteomes" id="UP000277766">
    <property type="component" value="Unassembled WGS sequence"/>
</dbReference>
<dbReference type="PANTHER" id="PTHR30007">
    <property type="entry name" value="PHP DOMAIN PROTEIN"/>
    <property type="match status" value="1"/>
</dbReference>
<sequence>MPTPGLNCLKLRNLRTWLEGFSVPLPRIQVQVLSYTVCRSYASQSAAEFAISLAPKTGARSLDAGKVKRRGRGRPKVRARFILADRAYSGAKAHECCERRGMHLVCPPKRNHKRPRSYDRGRYRQRNVIERLVNRLKRACRIATRFEKRICHFEAMVTLACVMEWL</sequence>
<keyword evidence="3" id="KW-1185">Reference proteome</keyword>
<dbReference type="RefSeq" id="WP_126352855.1">
    <property type="nucleotide sequence ID" value="NZ_CP086381.1"/>
</dbReference>
<dbReference type="InterPro" id="IPR025668">
    <property type="entry name" value="Tnp_DDE_dom"/>
</dbReference>
<dbReference type="EMBL" id="RXPE01000029">
    <property type="protein sequence ID" value="RTR25382.1"/>
    <property type="molecule type" value="Genomic_DNA"/>
</dbReference>
<comment type="caution">
    <text evidence="2">The sequence shown here is derived from an EMBL/GenBank/DDBJ whole genome shotgun (WGS) entry which is preliminary data.</text>
</comment>
<dbReference type="AlphaFoldDB" id="A0A3S0JMY5"/>
<evidence type="ECO:0000259" key="1">
    <source>
        <dbReference type="Pfam" id="PF13586"/>
    </source>
</evidence>
<gene>
    <name evidence="2" type="ORF">EJ104_11200</name>
</gene>
<evidence type="ECO:0000313" key="3">
    <source>
        <dbReference type="Proteomes" id="UP000277766"/>
    </source>
</evidence>